<evidence type="ECO:0000259" key="3">
    <source>
        <dbReference type="SMART" id="SM00244"/>
    </source>
</evidence>
<reference evidence="4 5" key="1">
    <citation type="submission" date="2018-06" db="EMBL/GenBank/DDBJ databases">
        <title>Genomic Encyclopedia of Archaeal and Bacterial Type Strains, Phase II (KMG-II): from individual species to whole genera.</title>
        <authorList>
            <person name="Goeker M."/>
        </authorList>
    </citation>
    <scope>NUCLEOTIDE SEQUENCE [LARGE SCALE GENOMIC DNA]</scope>
    <source>
        <strain evidence="4 5">DSM 29821</strain>
    </source>
</reference>
<dbReference type="EMBL" id="QLMA01000008">
    <property type="protein sequence ID" value="RAJ76716.1"/>
    <property type="molecule type" value="Genomic_DNA"/>
</dbReference>
<name>A0A327VQH1_9BACT</name>
<dbReference type="Proteomes" id="UP000249819">
    <property type="component" value="Unassembled WGS sequence"/>
</dbReference>
<comment type="subcellular location">
    <subcellularLocation>
        <location evidence="1">Membrane</location>
        <topology evidence="1">Single-pass membrane protein</topology>
    </subcellularLocation>
</comment>
<protein>
    <submittedName>
        <fullName evidence="4">SPFH domain/Band 7 family protein</fullName>
    </submittedName>
</protein>
<dbReference type="CDD" id="cd13438">
    <property type="entry name" value="SPFH_eoslipins_u2"/>
    <property type="match status" value="1"/>
</dbReference>
<dbReference type="SMART" id="SM00244">
    <property type="entry name" value="PHB"/>
    <property type="match status" value="1"/>
</dbReference>
<dbReference type="PANTHER" id="PTHR10264:SF83">
    <property type="entry name" value="BLL5629 PROTEIN"/>
    <property type="match status" value="1"/>
</dbReference>
<proteinExistence type="inferred from homology"/>
<dbReference type="RefSeq" id="WP_170137890.1">
    <property type="nucleotide sequence ID" value="NZ_QLMA01000008.1"/>
</dbReference>
<dbReference type="InterPro" id="IPR043202">
    <property type="entry name" value="Band-7_stomatin-like"/>
</dbReference>
<dbReference type="AlphaFoldDB" id="A0A327VQH1"/>
<dbReference type="PRINTS" id="PR00721">
    <property type="entry name" value="STOMATIN"/>
</dbReference>
<dbReference type="PANTHER" id="PTHR10264">
    <property type="entry name" value="BAND 7 PROTEIN-RELATED"/>
    <property type="match status" value="1"/>
</dbReference>
<dbReference type="Gene3D" id="3.30.479.30">
    <property type="entry name" value="Band 7 domain"/>
    <property type="match status" value="1"/>
</dbReference>
<dbReference type="InterPro" id="IPR036013">
    <property type="entry name" value="Band_7/SPFH_dom_sf"/>
</dbReference>
<evidence type="ECO:0000313" key="4">
    <source>
        <dbReference type="EMBL" id="RAJ76716.1"/>
    </source>
</evidence>
<dbReference type="InterPro" id="IPR001972">
    <property type="entry name" value="Stomatin_HflK_fam"/>
</dbReference>
<keyword evidence="5" id="KW-1185">Reference proteome</keyword>
<comment type="caution">
    <text evidence="4">The sequence shown here is derived from an EMBL/GenBank/DDBJ whole genome shotgun (WGS) entry which is preliminary data.</text>
</comment>
<dbReference type="InterPro" id="IPR001107">
    <property type="entry name" value="Band_7"/>
</dbReference>
<evidence type="ECO:0000256" key="2">
    <source>
        <dbReference type="ARBA" id="ARBA00008164"/>
    </source>
</evidence>
<feature type="domain" description="Band 7" evidence="3">
    <location>
        <begin position="134"/>
        <end position="293"/>
    </location>
</feature>
<accession>A0A327VQH1</accession>
<dbReference type="Pfam" id="PF01145">
    <property type="entry name" value="Band_7"/>
    <property type="match status" value="1"/>
</dbReference>
<evidence type="ECO:0000256" key="1">
    <source>
        <dbReference type="ARBA" id="ARBA00004167"/>
    </source>
</evidence>
<dbReference type="SUPFAM" id="SSF117892">
    <property type="entry name" value="Band 7/SPFH domain"/>
    <property type="match status" value="1"/>
</dbReference>
<organism evidence="4 5">
    <name type="scientific">Chitinophaga dinghuensis</name>
    <dbReference type="NCBI Taxonomy" id="1539050"/>
    <lineage>
        <taxon>Bacteria</taxon>
        <taxon>Pseudomonadati</taxon>
        <taxon>Bacteroidota</taxon>
        <taxon>Chitinophagia</taxon>
        <taxon>Chitinophagales</taxon>
        <taxon>Chitinophagaceae</taxon>
        <taxon>Chitinophaga</taxon>
    </lineage>
</organism>
<evidence type="ECO:0000313" key="5">
    <source>
        <dbReference type="Proteomes" id="UP000249819"/>
    </source>
</evidence>
<comment type="similarity">
    <text evidence="2">Belongs to the band 7/mec-2 family.</text>
</comment>
<dbReference type="GO" id="GO:0005886">
    <property type="term" value="C:plasma membrane"/>
    <property type="evidence" value="ECO:0007669"/>
    <property type="project" value="InterPro"/>
</dbReference>
<sequence length="367" mass="41924">MKRIVVARHQVGLVWKKEAYLRSIGPGTHWFFDAEQVSLYDINQDFVPPANIQLSTLLADDVFRAKVQVVRVKEHEVVIMLEDEIIRKALSAGVYVFWKSERNLQFIHQDISSCEVIQHLGRDVLHNKALAHLFCTYVVDHHEKAVLLVDGKFEAVLSGGVYTFWNNTSIIEIRKADMRMKHLEISGQEMLTRDKATLRMNAQAWYKITEIDKALLLNREAEKQLYVQVQMGLREYVGTLTFDELLEKKGDIGRFVLEQSAPSAAALGIKLEGFGVKDIILPGDVKEIMNQVLVAEKKAQAQIIMRREETASTRSLLNTARLMEENPMLYKLKEMEYVERIAEKVGHISIGNGAAFPEQMKQLFAVK</sequence>
<gene>
    <name evidence="4" type="ORF">CLV59_108237</name>
</gene>